<protein>
    <submittedName>
        <fullName evidence="2">Uncharacterized protein</fullName>
    </submittedName>
</protein>
<sequence>MVETPPGGRDPARWSRPRPVVEPVETRPPVVDPSVVEPVETRDPRPETRAPHPHPNGVPTHPCAPIHSSRSVLIYEDTCPQ</sequence>
<evidence type="ECO:0000313" key="3">
    <source>
        <dbReference type="Proteomes" id="UP000297472"/>
    </source>
</evidence>
<gene>
    <name evidence="2" type="ORF">E3T49_12405</name>
</gene>
<reference evidence="2 3" key="1">
    <citation type="submission" date="2019-03" db="EMBL/GenBank/DDBJ databases">
        <title>Genomics of glacier-inhabiting Cryobacterium strains.</title>
        <authorList>
            <person name="Liu Q."/>
            <person name="Xin Y.-H."/>
        </authorList>
    </citation>
    <scope>NUCLEOTIDE SEQUENCE [LARGE SCALE GENOMIC DNA]</scope>
    <source>
        <strain evidence="2 3">TMT1-51</strain>
    </source>
</reference>
<feature type="region of interest" description="Disordered" evidence="1">
    <location>
        <begin position="1"/>
        <end position="69"/>
    </location>
</feature>
<keyword evidence="3" id="KW-1185">Reference proteome</keyword>
<dbReference type="EMBL" id="SOHA01000037">
    <property type="protein sequence ID" value="TFD28013.1"/>
    <property type="molecule type" value="Genomic_DNA"/>
</dbReference>
<name>A0A4Y8JYK7_9MICO</name>
<accession>A0A4Y8JYK7</accession>
<feature type="compositionally biased region" description="Basic and acidic residues" evidence="1">
    <location>
        <begin position="39"/>
        <end position="50"/>
    </location>
</feature>
<dbReference type="AlphaFoldDB" id="A0A4Y8JYK7"/>
<evidence type="ECO:0000313" key="2">
    <source>
        <dbReference type="EMBL" id="TFD28013.1"/>
    </source>
</evidence>
<organism evidence="2 3">
    <name type="scientific">Cryobacterium cryoconiti</name>
    <dbReference type="NCBI Taxonomy" id="1259239"/>
    <lineage>
        <taxon>Bacteria</taxon>
        <taxon>Bacillati</taxon>
        <taxon>Actinomycetota</taxon>
        <taxon>Actinomycetes</taxon>
        <taxon>Micrococcales</taxon>
        <taxon>Microbacteriaceae</taxon>
        <taxon>Cryobacterium</taxon>
    </lineage>
</organism>
<evidence type="ECO:0000256" key="1">
    <source>
        <dbReference type="SAM" id="MobiDB-lite"/>
    </source>
</evidence>
<dbReference type="Proteomes" id="UP000297472">
    <property type="component" value="Unassembled WGS sequence"/>
</dbReference>
<proteinExistence type="predicted"/>
<comment type="caution">
    <text evidence="2">The sequence shown here is derived from an EMBL/GenBank/DDBJ whole genome shotgun (WGS) entry which is preliminary data.</text>
</comment>
<feature type="compositionally biased region" description="Low complexity" evidence="1">
    <location>
        <begin position="17"/>
        <end position="38"/>
    </location>
</feature>